<feature type="domain" description="Insulin-like" evidence="11">
    <location>
        <begin position="120"/>
        <end position="224"/>
    </location>
</feature>
<evidence type="ECO:0000256" key="9">
    <source>
        <dbReference type="ARBA" id="ARBA00023277"/>
    </source>
</evidence>
<dbReference type="PANTHER" id="PTHR11454">
    <property type="entry name" value="INSULIN/INSULIN GROWTH FACTOR"/>
    <property type="match status" value="1"/>
</dbReference>
<evidence type="ECO:0000256" key="2">
    <source>
        <dbReference type="ARBA" id="ARBA00004613"/>
    </source>
</evidence>
<dbReference type="SUPFAM" id="SSF56994">
    <property type="entry name" value="Insulin-like"/>
    <property type="match status" value="1"/>
</dbReference>
<dbReference type="PANTHER" id="PTHR11454:SF9">
    <property type="entry name" value="INSULIN"/>
    <property type="match status" value="1"/>
</dbReference>
<dbReference type="PRINTS" id="PR00276">
    <property type="entry name" value="INSULINFAMLY"/>
</dbReference>
<keyword evidence="13" id="KW-1185">Reference proteome</keyword>
<keyword evidence="8" id="KW-1015">Disulfide bond</keyword>
<organism evidence="12 13">
    <name type="scientific">Gambusia affinis</name>
    <name type="common">Western mosquitofish</name>
    <name type="synonym">Heterandria affinis</name>
    <dbReference type="NCBI Taxonomy" id="33528"/>
    <lineage>
        <taxon>Eukaryota</taxon>
        <taxon>Metazoa</taxon>
        <taxon>Chordata</taxon>
        <taxon>Craniata</taxon>
        <taxon>Vertebrata</taxon>
        <taxon>Euteleostomi</taxon>
        <taxon>Actinopterygii</taxon>
        <taxon>Neopterygii</taxon>
        <taxon>Teleostei</taxon>
        <taxon>Neoteleostei</taxon>
        <taxon>Acanthomorphata</taxon>
        <taxon>Ovalentaria</taxon>
        <taxon>Atherinomorphae</taxon>
        <taxon>Cyprinodontiformes</taxon>
        <taxon>Poeciliidae</taxon>
        <taxon>Poeciliinae</taxon>
        <taxon>Gambusia</taxon>
    </lineage>
</organism>
<evidence type="ECO:0000313" key="13">
    <source>
        <dbReference type="Proteomes" id="UP000250572"/>
    </source>
</evidence>
<evidence type="ECO:0000256" key="1">
    <source>
        <dbReference type="ARBA" id="ARBA00002985"/>
    </source>
</evidence>
<dbReference type="GO" id="GO:0006006">
    <property type="term" value="P:glucose metabolic process"/>
    <property type="evidence" value="ECO:0007669"/>
    <property type="project" value="UniProtKB-KW"/>
</dbReference>
<evidence type="ECO:0000256" key="10">
    <source>
        <dbReference type="RuleBase" id="RU000406"/>
    </source>
</evidence>
<evidence type="ECO:0000256" key="6">
    <source>
        <dbReference type="ARBA" id="ARBA00022526"/>
    </source>
</evidence>
<dbReference type="Proteomes" id="UP000250572">
    <property type="component" value="Unassembled WGS sequence"/>
</dbReference>
<reference evidence="12 13" key="1">
    <citation type="journal article" date="2018" name="G3 (Bethesda)">
        <title>A High-Quality Reference Genome for the Invasive Mosquitofish Gambusia affinis Using a Chicago Library.</title>
        <authorList>
            <person name="Hoffberg S.L."/>
            <person name="Troendle N.J."/>
            <person name="Glenn T.C."/>
            <person name="Mahmud O."/>
            <person name="Louha S."/>
            <person name="Chalopin D."/>
            <person name="Bennetzen J.L."/>
            <person name="Mauricio R."/>
        </authorList>
    </citation>
    <scope>NUCLEOTIDE SEQUENCE [LARGE SCALE GENOMIC DNA]</scope>
    <source>
        <strain evidence="12">NE01/NJP1002.9</strain>
        <tissue evidence="12">Muscle</tissue>
    </source>
</reference>
<gene>
    <name evidence="12" type="ORF">CCH79_00005979</name>
</gene>
<dbReference type="Pfam" id="PF00049">
    <property type="entry name" value="Insulin"/>
    <property type="match status" value="1"/>
</dbReference>
<keyword evidence="5 10" id="KW-0964">Secreted</keyword>
<accession>A0A315VKR7</accession>
<dbReference type="AlphaFoldDB" id="A0A315VKR7"/>
<comment type="subcellular location">
    <subcellularLocation>
        <location evidence="2 10">Secreted</location>
    </subcellularLocation>
</comment>
<dbReference type="CDD" id="cd04367">
    <property type="entry name" value="IlGF_insulin_like"/>
    <property type="match status" value="1"/>
</dbReference>
<dbReference type="STRING" id="33528.ENSGAFP00000010904"/>
<dbReference type="InterPro" id="IPR022353">
    <property type="entry name" value="Insulin_CS"/>
</dbReference>
<comment type="function">
    <text evidence="1">Insulin decreases blood glucose concentration. It increases cell permeability to monosaccharides, amino acids and fatty acids. It accelerates glycolysis, the pentose phosphate cycle, and glycogen synthesis in liver.</text>
</comment>
<keyword evidence="7" id="KW-0372">Hormone</keyword>
<evidence type="ECO:0000256" key="5">
    <source>
        <dbReference type="ARBA" id="ARBA00022525"/>
    </source>
</evidence>
<dbReference type="InterPro" id="IPR004825">
    <property type="entry name" value="Insulin"/>
</dbReference>
<comment type="subunit">
    <text evidence="4">Heterodimer of a B chain and an A chain linked by two disulfide bonds.</text>
</comment>
<dbReference type="InterPro" id="IPR022352">
    <property type="entry name" value="Ins/IGF/rlx"/>
</dbReference>
<keyword evidence="6" id="KW-0313">Glucose metabolism</keyword>
<name>A0A315VKR7_GAMAF</name>
<evidence type="ECO:0000256" key="8">
    <source>
        <dbReference type="ARBA" id="ARBA00023157"/>
    </source>
</evidence>
<evidence type="ECO:0000256" key="3">
    <source>
        <dbReference type="ARBA" id="ARBA00009034"/>
    </source>
</evidence>
<comment type="caution">
    <text evidence="12">The sequence shown here is derived from an EMBL/GenBank/DDBJ whole genome shotgun (WGS) entry which is preliminary data.</text>
</comment>
<comment type="similarity">
    <text evidence="3 10">Belongs to the insulin family.</text>
</comment>
<dbReference type="InterPro" id="IPR016179">
    <property type="entry name" value="Insulin-like"/>
</dbReference>
<dbReference type="PROSITE" id="PS00262">
    <property type="entry name" value="INSULIN"/>
    <property type="match status" value="1"/>
</dbReference>
<evidence type="ECO:0000256" key="7">
    <source>
        <dbReference type="ARBA" id="ARBA00022702"/>
    </source>
</evidence>
<dbReference type="InterPro" id="IPR036438">
    <property type="entry name" value="Insulin-like_sf"/>
</dbReference>
<dbReference type="GO" id="GO:0005179">
    <property type="term" value="F:hormone activity"/>
    <property type="evidence" value="ECO:0007669"/>
    <property type="project" value="UniProtKB-KW"/>
</dbReference>
<sequence>MVVVVVVNAMSLAGSERPPCLLLSFTCRIEKPLHLPSANDPENSWSIMITRPTFGGLEPPMRPSRVRFPDLALFIRDHQLLYRLLQHSGPPSYMARVPWTFSMLFLLVFHSPGASLAPNQHLCGSHLVDALYFICGERGFYYGPNRAHKRDLENLLGTDASKSGILMRWYGNFLYFKGFLAKRARVEERLWRVLSARDEPKVKRGIVEQCCHKPCSIHHLEDYCN</sequence>
<dbReference type="SMART" id="SM00078">
    <property type="entry name" value="IlGF"/>
    <property type="match status" value="1"/>
</dbReference>
<protein>
    <recommendedName>
        <fullName evidence="11">Insulin-like domain-containing protein</fullName>
    </recommendedName>
</protein>
<dbReference type="EMBL" id="NHOQ01001578">
    <property type="protein sequence ID" value="PWA23681.1"/>
    <property type="molecule type" value="Genomic_DNA"/>
</dbReference>
<evidence type="ECO:0000259" key="11">
    <source>
        <dbReference type="SMART" id="SM00078"/>
    </source>
</evidence>
<evidence type="ECO:0000313" key="12">
    <source>
        <dbReference type="EMBL" id="PWA23681.1"/>
    </source>
</evidence>
<keyword evidence="9" id="KW-0119">Carbohydrate metabolism</keyword>
<dbReference type="Gene3D" id="1.10.100.10">
    <property type="entry name" value="Insulin-like"/>
    <property type="match status" value="1"/>
</dbReference>
<dbReference type="GO" id="GO:0005615">
    <property type="term" value="C:extracellular space"/>
    <property type="evidence" value="ECO:0007669"/>
    <property type="project" value="TreeGrafter"/>
</dbReference>
<evidence type="ECO:0000256" key="4">
    <source>
        <dbReference type="ARBA" id="ARBA00011207"/>
    </source>
</evidence>
<proteinExistence type="inferred from homology"/>